<proteinExistence type="predicted"/>
<feature type="region of interest" description="Disordered" evidence="1">
    <location>
        <begin position="52"/>
        <end position="76"/>
    </location>
</feature>
<evidence type="ECO:0000313" key="3">
    <source>
        <dbReference type="Proteomes" id="UP001221898"/>
    </source>
</evidence>
<comment type="caution">
    <text evidence="2">The sequence shown here is derived from an EMBL/GenBank/DDBJ whole genome shotgun (WGS) entry which is preliminary data.</text>
</comment>
<keyword evidence="3" id="KW-1185">Reference proteome</keyword>
<reference evidence="2" key="1">
    <citation type="journal article" date="2023" name="Science">
        <title>Genome structures resolve the early diversification of teleost fishes.</title>
        <authorList>
            <person name="Parey E."/>
            <person name="Louis A."/>
            <person name="Montfort J."/>
            <person name="Bouchez O."/>
            <person name="Roques C."/>
            <person name="Iampietro C."/>
            <person name="Lluch J."/>
            <person name="Castinel A."/>
            <person name="Donnadieu C."/>
            <person name="Desvignes T."/>
            <person name="Floi Bucao C."/>
            <person name="Jouanno E."/>
            <person name="Wen M."/>
            <person name="Mejri S."/>
            <person name="Dirks R."/>
            <person name="Jansen H."/>
            <person name="Henkel C."/>
            <person name="Chen W.J."/>
            <person name="Zahm M."/>
            <person name="Cabau C."/>
            <person name="Klopp C."/>
            <person name="Thompson A.W."/>
            <person name="Robinson-Rechavi M."/>
            <person name="Braasch I."/>
            <person name="Lecointre G."/>
            <person name="Bobe J."/>
            <person name="Postlethwait J.H."/>
            <person name="Berthelot C."/>
            <person name="Roest Crollius H."/>
            <person name="Guiguen Y."/>
        </authorList>
    </citation>
    <scope>NUCLEOTIDE SEQUENCE</scope>
    <source>
        <strain evidence="2">NC1722</strain>
    </source>
</reference>
<organism evidence="2 3">
    <name type="scientific">Aldrovandia affinis</name>
    <dbReference type="NCBI Taxonomy" id="143900"/>
    <lineage>
        <taxon>Eukaryota</taxon>
        <taxon>Metazoa</taxon>
        <taxon>Chordata</taxon>
        <taxon>Craniata</taxon>
        <taxon>Vertebrata</taxon>
        <taxon>Euteleostomi</taxon>
        <taxon>Actinopterygii</taxon>
        <taxon>Neopterygii</taxon>
        <taxon>Teleostei</taxon>
        <taxon>Notacanthiformes</taxon>
        <taxon>Halosauridae</taxon>
        <taxon>Aldrovandia</taxon>
    </lineage>
</organism>
<evidence type="ECO:0000256" key="1">
    <source>
        <dbReference type="SAM" id="MobiDB-lite"/>
    </source>
</evidence>
<sequence>MIILRLNFSYCQSPVHCGRLEQRHTTPLKPDGECATSQANHGKLGFKLVSKTTLHQQRGHHSAKKEKVSGLQLRRL</sequence>
<gene>
    <name evidence="2" type="ORF">AAFF_G00356930</name>
</gene>
<name>A0AAD7T8Q0_9TELE</name>
<dbReference type="AlphaFoldDB" id="A0AAD7T8Q0"/>
<accession>A0AAD7T8Q0</accession>
<dbReference type="EMBL" id="JAINUG010000006">
    <property type="protein sequence ID" value="KAJ8416405.1"/>
    <property type="molecule type" value="Genomic_DNA"/>
</dbReference>
<evidence type="ECO:0000313" key="2">
    <source>
        <dbReference type="EMBL" id="KAJ8416405.1"/>
    </source>
</evidence>
<protein>
    <submittedName>
        <fullName evidence="2">Uncharacterized protein</fullName>
    </submittedName>
</protein>
<dbReference type="Proteomes" id="UP001221898">
    <property type="component" value="Unassembled WGS sequence"/>
</dbReference>